<dbReference type="EMBL" id="JBGNUJ010000012">
    <property type="protein sequence ID" value="KAL3953275.1"/>
    <property type="molecule type" value="Genomic_DNA"/>
</dbReference>
<accession>A0ACC4DA93</accession>
<keyword evidence="2" id="KW-1185">Reference proteome</keyword>
<organism evidence="1 2">
    <name type="scientific">Purpureocillium lilacinum</name>
    <name type="common">Paecilomyces lilacinus</name>
    <dbReference type="NCBI Taxonomy" id="33203"/>
    <lineage>
        <taxon>Eukaryota</taxon>
        <taxon>Fungi</taxon>
        <taxon>Dikarya</taxon>
        <taxon>Ascomycota</taxon>
        <taxon>Pezizomycotina</taxon>
        <taxon>Sordariomycetes</taxon>
        <taxon>Hypocreomycetidae</taxon>
        <taxon>Hypocreales</taxon>
        <taxon>Ophiocordycipitaceae</taxon>
        <taxon>Purpureocillium</taxon>
    </lineage>
</organism>
<dbReference type="Proteomes" id="UP001638806">
    <property type="component" value="Unassembled WGS sequence"/>
</dbReference>
<gene>
    <name evidence="1" type="ORF">ACCO45_013218</name>
</gene>
<name>A0ACC4DA93_PURLI</name>
<evidence type="ECO:0000313" key="1">
    <source>
        <dbReference type="EMBL" id="KAL3953275.1"/>
    </source>
</evidence>
<reference evidence="1" key="1">
    <citation type="submission" date="2024-12" db="EMBL/GenBank/DDBJ databases">
        <title>Comparative genomics and development of molecular markers within Purpureocillium lilacinum and among Purpureocillium species.</title>
        <authorList>
            <person name="Yeh Z.-Y."/>
            <person name="Ni N.-T."/>
            <person name="Lo P.-H."/>
            <person name="Mushyakhwo K."/>
            <person name="Lin C.-F."/>
            <person name="Nai Y.-S."/>
        </authorList>
    </citation>
    <scope>NUCLEOTIDE SEQUENCE</scope>
    <source>
        <strain evidence="1">NCHU-NPUST-175</strain>
    </source>
</reference>
<proteinExistence type="predicted"/>
<protein>
    <submittedName>
        <fullName evidence="1">Uncharacterized protein</fullName>
    </submittedName>
</protein>
<evidence type="ECO:0000313" key="2">
    <source>
        <dbReference type="Proteomes" id="UP001638806"/>
    </source>
</evidence>
<sequence length="631" mass="69571">MHVTIAPASTRTAAAVIRSLLAEAPDTVDIHALYRNLARVPKEFADKPNFHALQGDVSDPTTLDFTGSDAVLAITPPTFEGGDIVKQAEILSKNIKDAIEAAGSVKRLVLLSSVGGAAARGRGQYCRLWRHPLLVPMRSRASRDTKVCTDTPQGEIKTNNAAERVLATTNVPSITFVRCAYFMENWTMGMDTLKAPEPFFFSTITPLDWKVPMVAVADIGSTLAAELLKEEPAPSKPHIYELHGPRRYTPLDVQAAFSKAVGKQVAVKPVEKSELHGFYSQVFPPEIVGEWVEMSTSFLEGGVMAADKVDYSNVNVVNGRTELDEALGKAYAQAAVRTWVSPRDSKPQLPPSRRGLFTATAARNAPNGDAVELEPKSGALNPRWLSDLRSRIKRSLSRCQSEQDASPLREQLERLDRQWVDLLAGREGFLTEPRWRGLNKHSVAWGDMVADEANSCQGHVNNVIYNRFAESARVNWITSYAATAEPAQRQQWDELMTPRSIGLILRSIKTDYKLVSGGLGHTKHKLANDTDASSTQPITYPDQVTVIHKLSVKPDYGADSVILEAVILSEQHKRIAARCFEDIAVYDYQAAKRAPLKDFMVDELRKVYDLQEKNKAEMDKLAAAIDEAVGA</sequence>
<comment type="caution">
    <text evidence="1">The sequence shown here is derived from an EMBL/GenBank/DDBJ whole genome shotgun (WGS) entry which is preliminary data.</text>
</comment>